<dbReference type="GO" id="GO:0051536">
    <property type="term" value="F:iron-sulfur cluster binding"/>
    <property type="evidence" value="ECO:0007669"/>
    <property type="project" value="UniProtKB-KW"/>
</dbReference>
<dbReference type="InterPro" id="IPR017900">
    <property type="entry name" value="4Fe4S_Fe_S_CS"/>
</dbReference>
<keyword evidence="2" id="KW-0408">Iron</keyword>
<organism evidence="5 6">
    <name type="scientific">Clostridium luticellarii</name>
    <dbReference type="NCBI Taxonomy" id="1691940"/>
    <lineage>
        <taxon>Bacteria</taxon>
        <taxon>Bacillati</taxon>
        <taxon>Bacillota</taxon>
        <taxon>Clostridia</taxon>
        <taxon>Eubacteriales</taxon>
        <taxon>Clostridiaceae</taxon>
        <taxon>Clostridium</taxon>
    </lineage>
</organism>
<keyword evidence="6" id="KW-1185">Reference proteome</keyword>
<evidence type="ECO:0000313" key="6">
    <source>
        <dbReference type="Proteomes" id="UP000237798"/>
    </source>
</evidence>
<dbReference type="PANTHER" id="PTHR43122:SF1">
    <property type="entry name" value="IRON-SULFUR-BINDING PROTEIN"/>
    <property type="match status" value="1"/>
</dbReference>
<dbReference type="SUPFAM" id="SSF54862">
    <property type="entry name" value="4Fe-4S ferredoxins"/>
    <property type="match status" value="1"/>
</dbReference>
<dbReference type="GO" id="GO:0046872">
    <property type="term" value="F:metal ion binding"/>
    <property type="evidence" value="ECO:0007669"/>
    <property type="project" value="UniProtKB-KW"/>
</dbReference>
<evidence type="ECO:0000259" key="4">
    <source>
        <dbReference type="PROSITE" id="PS51379"/>
    </source>
</evidence>
<accession>A0A2T0BD39</accession>
<dbReference type="Proteomes" id="UP000237798">
    <property type="component" value="Unassembled WGS sequence"/>
</dbReference>
<keyword evidence="3" id="KW-0411">Iron-sulfur</keyword>
<dbReference type="Pfam" id="PF12838">
    <property type="entry name" value="Fer4_7"/>
    <property type="match status" value="1"/>
</dbReference>
<dbReference type="RefSeq" id="WP_106010603.1">
    <property type="nucleotide sequence ID" value="NZ_PVXP01000065.1"/>
</dbReference>
<dbReference type="PROSITE" id="PS00198">
    <property type="entry name" value="4FE4S_FER_1"/>
    <property type="match status" value="1"/>
</dbReference>
<dbReference type="PROSITE" id="PS51379">
    <property type="entry name" value="4FE4S_FER_2"/>
    <property type="match status" value="2"/>
</dbReference>
<dbReference type="AlphaFoldDB" id="A0A2T0BD39"/>
<proteinExistence type="predicted"/>
<feature type="domain" description="4Fe-4S ferredoxin-type" evidence="4">
    <location>
        <begin position="43"/>
        <end position="72"/>
    </location>
</feature>
<protein>
    <submittedName>
        <fullName evidence="5">2-oxoglutarate-acceptor oxidoreductase subunit OorD</fullName>
    </submittedName>
</protein>
<gene>
    <name evidence="5" type="ORF">CLLU_30430</name>
</gene>
<dbReference type="OrthoDB" id="9810688at2"/>
<sequence>MKNDAFYVEVDKNPCKECGYCIEVCPKKVFAAQKSFNDKGYRFVQVVEMEKCIGCLKCFYLCPDFAIDITKKEERVKQNEENI</sequence>
<evidence type="ECO:0000256" key="3">
    <source>
        <dbReference type="ARBA" id="ARBA00023014"/>
    </source>
</evidence>
<evidence type="ECO:0000256" key="2">
    <source>
        <dbReference type="ARBA" id="ARBA00023004"/>
    </source>
</evidence>
<dbReference type="InterPro" id="IPR017896">
    <property type="entry name" value="4Fe4S_Fe-S-bd"/>
</dbReference>
<comment type="caution">
    <text evidence="5">The sequence shown here is derived from an EMBL/GenBank/DDBJ whole genome shotgun (WGS) entry which is preliminary data.</text>
</comment>
<evidence type="ECO:0000313" key="5">
    <source>
        <dbReference type="EMBL" id="PRR81727.1"/>
    </source>
</evidence>
<reference evidence="5 6" key="1">
    <citation type="submission" date="2018-03" db="EMBL/GenBank/DDBJ databases">
        <title>Genome sequence of Clostridium luticellarii DSM 29923.</title>
        <authorList>
            <person name="Poehlein A."/>
            <person name="Daniel R."/>
        </authorList>
    </citation>
    <scope>NUCLEOTIDE SEQUENCE [LARGE SCALE GENOMIC DNA]</scope>
    <source>
        <strain evidence="5 6">DSM 29923</strain>
    </source>
</reference>
<keyword evidence="1" id="KW-0479">Metal-binding</keyword>
<evidence type="ECO:0000256" key="1">
    <source>
        <dbReference type="ARBA" id="ARBA00022723"/>
    </source>
</evidence>
<dbReference type="Gene3D" id="3.30.70.20">
    <property type="match status" value="2"/>
</dbReference>
<feature type="domain" description="4Fe-4S ferredoxin-type" evidence="4">
    <location>
        <begin position="6"/>
        <end position="35"/>
    </location>
</feature>
<name>A0A2T0BD39_9CLOT</name>
<dbReference type="PANTHER" id="PTHR43122">
    <property type="entry name" value="FERREDOXIN SUBUNIT OF PYRUVATE:FLAVODOXIN OXIDOREDUCTASE-RELATED"/>
    <property type="match status" value="1"/>
</dbReference>
<dbReference type="EMBL" id="PVXP01000065">
    <property type="protein sequence ID" value="PRR81727.1"/>
    <property type="molecule type" value="Genomic_DNA"/>
</dbReference>